<evidence type="ECO:0000256" key="6">
    <source>
        <dbReference type="ARBA" id="ARBA00023237"/>
    </source>
</evidence>
<sequence>MSQQVIIIIISLAITDFFIEYNKLSFQSTYIPGTYNSMNVLFGWQW</sequence>
<evidence type="ECO:0000313" key="9">
    <source>
        <dbReference type="Proteomes" id="UP001222434"/>
    </source>
</evidence>
<proteinExistence type="inferred from homology"/>
<comment type="caution">
    <text evidence="8">The sequence shown here is derived from an EMBL/GenBank/DDBJ whole genome shotgun (WGS) entry which is preliminary data.</text>
</comment>
<dbReference type="RefSeq" id="WP_369127474.1">
    <property type="nucleotide sequence ID" value="NZ_JAILSO010000004.1"/>
</dbReference>
<dbReference type="GO" id="GO:0016746">
    <property type="term" value="F:acyltransferase activity"/>
    <property type="evidence" value="ECO:0007669"/>
    <property type="project" value="UniProtKB-KW"/>
</dbReference>
<keyword evidence="5" id="KW-0472">Membrane</keyword>
<reference evidence="8" key="2">
    <citation type="journal article" date="2022" name="J. Evol. Biol.">
        <title>Pre- and post-association barriers to host switching in sympatric mutualists.</title>
        <authorList>
            <person name="Dinges Z.M."/>
            <person name="Phillips R.K."/>
            <person name="Lively C.M."/>
            <person name="Bashey F."/>
        </authorList>
    </citation>
    <scope>NUCLEOTIDE SEQUENCE</scope>
    <source>
        <strain evidence="8">MC_266_E_2016</strain>
    </source>
</reference>
<keyword evidence="4" id="KW-0732">Signal</keyword>
<keyword evidence="6" id="KW-0998">Cell outer membrane</keyword>
<gene>
    <name evidence="8" type="ORF">KKJ01_01945</name>
</gene>
<evidence type="ECO:0000313" key="8">
    <source>
        <dbReference type="EMBL" id="MDE1477032.1"/>
    </source>
</evidence>
<evidence type="ECO:0000256" key="1">
    <source>
        <dbReference type="ARBA" id="ARBA00004442"/>
    </source>
</evidence>
<accession>A0AAJ1J3Y0</accession>
<organism evidence="8 9">
    <name type="scientific">Xenorhabdus bovienii</name>
    <name type="common">Xenorhabdus nematophila subsp. bovienii</name>
    <dbReference type="NCBI Taxonomy" id="40576"/>
    <lineage>
        <taxon>Bacteria</taxon>
        <taxon>Pseudomonadati</taxon>
        <taxon>Pseudomonadota</taxon>
        <taxon>Gammaproteobacteria</taxon>
        <taxon>Enterobacterales</taxon>
        <taxon>Morganellaceae</taxon>
        <taxon>Xenorhabdus</taxon>
    </lineage>
</organism>
<comment type="subcellular location">
    <subcellularLocation>
        <location evidence="1">Cell outer membrane</location>
    </subcellularLocation>
</comment>
<dbReference type="SUPFAM" id="SSF56925">
    <property type="entry name" value="OMPA-like"/>
    <property type="match status" value="1"/>
</dbReference>
<reference evidence="8" key="1">
    <citation type="submission" date="2021-08" db="EMBL/GenBank/DDBJ databases">
        <authorList>
            <person name="Papudeshi B."/>
            <person name="Bashey-Visser F."/>
        </authorList>
    </citation>
    <scope>NUCLEOTIDE SEQUENCE</scope>
    <source>
        <strain evidence="8">MC_266_E_2016</strain>
    </source>
</reference>
<evidence type="ECO:0000256" key="3">
    <source>
        <dbReference type="ARBA" id="ARBA00022679"/>
    </source>
</evidence>
<protein>
    <submittedName>
        <fullName evidence="8">Uncharacterized protein</fullName>
    </submittedName>
</protein>
<keyword evidence="3" id="KW-0808">Transferase</keyword>
<dbReference type="GO" id="GO:0009279">
    <property type="term" value="C:cell outer membrane"/>
    <property type="evidence" value="ECO:0007669"/>
    <property type="project" value="UniProtKB-SubCell"/>
</dbReference>
<comment type="similarity">
    <text evidence="2">Belongs to the lipid A palmitoyltransferase family.</text>
</comment>
<evidence type="ECO:0000256" key="5">
    <source>
        <dbReference type="ARBA" id="ARBA00023136"/>
    </source>
</evidence>
<keyword evidence="7" id="KW-0012">Acyltransferase</keyword>
<dbReference type="Proteomes" id="UP001222434">
    <property type="component" value="Unassembled WGS sequence"/>
</dbReference>
<dbReference type="InterPro" id="IPR011250">
    <property type="entry name" value="OMP/PagP_B-barrel"/>
</dbReference>
<evidence type="ECO:0000256" key="7">
    <source>
        <dbReference type="ARBA" id="ARBA00023315"/>
    </source>
</evidence>
<dbReference type="AlphaFoldDB" id="A0AAJ1J3Y0"/>
<evidence type="ECO:0000256" key="2">
    <source>
        <dbReference type="ARBA" id="ARBA00006368"/>
    </source>
</evidence>
<dbReference type="InterPro" id="IPR009746">
    <property type="entry name" value="LipidA_acyl_PagP"/>
</dbReference>
<dbReference type="Pfam" id="PF07017">
    <property type="entry name" value="PagP"/>
    <property type="match status" value="1"/>
</dbReference>
<name>A0AAJ1J3Y0_XENBV</name>
<dbReference type="EMBL" id="JAILSO010000004">
    <property type="protein sequence ID" value="MDE1477032.1"/>
    <property type="molecule type" value="Genomic_DNA"/>
</dbReference>
<evidence type="ECO:0000256" key="4">
    <source>
        <dbReference type="ARBA" id="ARBA00022729"/>
    </source>
</evidence>
<dbReference type="Gene3D" id="2.40.160.20">
    <property type="match status" value="1"/>
</dbReference>